<feature type="binding site" evidence="4">
    <location>
        <position position="53"/>
    </location>
    <ligand>
        <name>substrate</name>
    </ligand>
</feature>
<comment type="catalytic activity">
    <reaction evidence="5">
        <text>(6S)-5-formyl-5,6,7,8-tetrahydrofolate + ATP = (6R)-5,10-methenyltetrahydrofolate + ADP + phosphate</text>
        <dbReference type="Rhea" id="RHEA:10488"/>
        <dbReference type="ChEBI" id="CHEBI:30616"/>
        <dbReference type="ChEBI" id="CHEBI:43474"/>
        <dbReference type="ChEBI" id="CHEBI:57455"/>
        <dbReference type="ChEBI" id="CHEBI:57457"/>
        <dbReference type="ChEBI" id="CHEBI:456216"/>
        <dbReference type="EC" id="6.3.3.2"/>
    </reaction>
</comment>
<proteinExistence type="inferred from homology"/>
<evidence type="ECO:0000256" key="3">
    <source>
        <dbReference type="ARBA" id="ARBA00022840"/>
    </source>
</evidence>
<keyword evidence="2 4" id="KW-0547">Nucleotide-binding</keyword>
<dbReference type="Gene3D" id="3.40.50.10420">
    <property type="entry name" value="NagB/RpiA/CoA transferase-like"/>
    <property type="match status" value="1"/>
</dbReference>
<keyword evidence="5" id="KW-0479">Metal-binding</keyword>
<dbReference type="PANTHER" id="PTHR23407">
    <property type="entry name" value="ATPASE INHIBITOR/5-FORMYLTETRAHYDROFOLATE CYCLO-LIGASE"/>
    <property type="match status" value="1"/>
</dbReference>
<gene>
    <name evidence="6" type="ORF">CCAL9337_06660</name>
</gene>
<keyword evidence="6" id="KW-0436">Ligase</keyword>
<comment type="cofactor">
    <cofactor evidence="5">
        <name>Mg(2+)</name>
        <dbReference type="ChEBI" id="CHEBI:18420"/>
    </cofactor>
</comment>
<reference evidence="6 7" key="1">
    <citation type="submission" date="2015-08" db="EMBL/GenBank/DDBJ databases">
        <title>Comparative genomics of the Campylobacter concisus group.</title>
        <authorList>
            <person name="Yee E."/>
            <person name="Chapman M.H."/>
            <person name="Huynh S."/>
            <person name="Bono J.L."/>
            <person name="On S.L."/>
            <person name="St Leger J."/>
            <person name="Foster G."/>
            <person name="Parker C.T."/>
            <person name="Miller W.G."/>
        </authorList>
    </citation>
    <scope>NUCLEOTIDE SEQUENCE [LARGE SCALE GENOMIC DNA]</scope>
    <source>
        <strain evidence="6 7">RM9337</strain>
    </source>
</reference>
<protein>
    <recommendedName>
        <fullName evidence="5">5-formyltetrahydrofolate cyclo-ligase</fullName>
        <ecNumber evidence="5">6.3.3.2</ecNumber>
    </recommendedName>
</protein>
<dbReference type="GO" id="GO:0046872">
    <property type="term" value="F:metal ion binding"/>
    <property type="evidence" value="ECO:0007669"/>
    <property type="project" value="UniProtKB-KW"/>
</dbReference>
<evidence type="ECO:0000313" key="7">
    <source>
        <dbReference type="Proteomes" id="UP000650616"/>
    </source>
</evidence>
<organism evidence="6 7">
    <name type="scientific">Campylobacter californiensis</name>
    <dbReference type="NCBI Taxonomy" id="1032243"/>
    <lineage>
        <taxon>Bacteria</taxon>
        <taxon>Pseudomonadati</taxon>
        <taxon>Campylobacterota</taxon>
        <taxon>Epsilonproteobacteria</taxon>
        <taxon>Campylobacterales</taxon>
        <taxon>Campylobacteraceae</taxon>
        <taxon>Campylobacter</taxon>
    </lineage>
</organism>
<dbReference type="AlphaFoldDB" id="A0AAW3ZUA4"/>
<dbReference type="GO" id="GO:0009396">
    <property type="term" value="P:folic acid-containing compound biosynthetic process"/>
    <property type="evidence" value="ECO:0007669"/>
    <property type="project" value="TreeGrafter"/>
</dbReference>
<dbReference type="Proteomes" id="UP000650616">
    <property type="component" value="Unassembled WGS sequence"/>
</dbReference>
<evidence type="ECO:0000256" key="5">
    <source>
        <dbReference type="RuleBase" id="RU361279"/>
    </source>
</evidence>
<dbReference type="PANTHER" id="PTHR23407:SF1">
    <property type="entry name" value="5-FORMYLTETRAHYDROFOLATE CYCLO-LIGASE"/>
    <property type="match status" value="1"/>
</dbReference>
<dbReference type="PIRSF" id="PIRSF006806">
    <property type="entry name" value="FTHF_cligase"/>
    <property type="match status" value="1"/>
</dbReference>
<dbReference type="GO" id="GO:0030272">
    <property type="term" value="F:5-formyltetrahydrofolate cyclo-ligase activity"/>
    <property type="evidence" value="ECO:0007669"/>
    <property type="project" value="UniProtKB-EC"/>
</dbReference>
<dbReference type="InterPro" id="IPR037171">
    <property type="entry name" value="NagB/RpiA_transferase-like"/>
</dbReference>
<dbReference type="NCBIfam" id="TIGR02727">
    <property type="entry name" value="MTHFS_bact"/>
    <property type="match status" value="1"/>
</dbReference>
<dbReference type="InterPro" id="IPR002698">
    <property type="entry name" value="FTHF_cligase"/>
</dbReference>
<name>A0AAW3ZUA4_9BACT</name>
<dbReference type="GO" id="GO:0035999">
    <property type="term" value="P:tetrahydrofolate interconversion"/>
    <property type="evidence" value="ECO:0007669"/>
    <property type="project" value="TreeGrafter"/>
</dbReference>
<evidence type="ECO:0000313" key="6">
    <source>
        <dbReference type="EMBL" id="MBE3608402.1"/>
    </source>
</evidence>
<feature type="binding site" evidence="4">
    <location>
        <position position="48"/>
    </location>
    <ligand>
        <name>substrate</name>
    </ligand>
</feature>
<keyword evidence="7" id="KW-1185">Reference proteome</keyword>
<accession>A0AAW3ZUA4</accession>
<evidence type="ECO:0000256" key="1">
    <source>
        <dbReference type="ARBA" id="ARBA00010638"/>
    </source>
</evidence>
<evidence type="ECO:0000256" key="2">
    <source>
        <dbReference type="ARBA" id="ARBA00022741"/>
    </source>
</evidence>
<sequence>MKKDIRIKNFKEMNKIIDHTAKAKHYAVLKTLLNLIELSKSKNILFFMPLRYEPDVYSIRHNLSKKCNIFIPFMVGLSLKMVKLKMPFVRSKFNVREPLSKKSSTRRLDMAVVPVIGVDATMARIGHGKGFYDRFFSGLSYRPKLIVFVQIKDFYIDKILSQDHDIRGDIYLTPKQNYIKRGIYDRDFNRLRSRCGGRWRRVSVC</sequence>
<dbReference type="EC" id="6.3.3.2" evidence="5"/>
<dbReference type="RefSeq" id="WP_170016579.1">
    <property type="nucleotide sequence ID" value="NZ_CP012545.1"/>
</dbReference>
<dbReference type="InterPro" id="IPR024185">
    <property type="entry name" value="FTHF_cligase-like_sf"/>
</dbReference>
<keyword evidence="3 4" id="KW-0067">ATP-binding</keyword>
<feature type="binding site" evidence="4">
    <location>
        <begin position="124"/>
        <end position="132"/>
    </location>
    <ligand>
        <name>ATP</name>
        <dbReference type="ChEBI" id="CHEBI:30616"/>
    </ligand>
</feature>
<keyword evidence="5" id="KW-0460">Magnesium</keyword>
<feature type="binding site" evidence="4">
    <location>
        <begin position="2"/>
        <end position="6"/>
    </location>
    <ligand>
        <name>ATP</name>
        <dbReference type="ChEBI" id="CHEBI:30616"/>
    </ligand>
</feature>
<dbReference type="EMBL" id="LIWG01000008">
    <property type="protein sequence ID" value="MBE3608402.1"/>
    <property type="molecule type" value="Genomic_DNA"/>
</dbReference>
<comment type="similarity">
    <text evidence="1 5">Belongs to the 5-formyltetrahydrofolate cyclo-ligase family.</text>
</comment>
<evidence type="ECO:0000256" key="4">
    <source>
        <dbReference type="PIRSR" id="PIRSR006806-1"/>
    </source>
</evidence>
<dbReference type="GO" id="GO:0005524">
    <property type="term" value="F:ATP binding"/>
    <property type="evidence" value="ECO:0007669"/>
    <property type="project" value="UniProtKB-KW"/>
</dbReference>
<dbReference type="SUPFAM" id="SSF100950">
    <property type="entry name" value="NagB/RpiA/CoA transferase-like"/>
    <property type="match status" value="1"/>
</dbReference>
<dbReference type="Pfam" id="PF01812">
    <property type="entry name" value="5-FTHF_cyc-lig"/>
    <property type="match status" value="1"/>
</dbReference>
<comment type="caution">
    <text evidence="6">The sequence shown here is derived from an EMBL/GenBank/DDBJ whole genome shotgun (WGS) entry which is preliminary data.</text>
</comment>